<evidence type="ECO:0000313" key="3">
    <source>
        <dbReference type="EMBL" id="ORE05696.1"/>
    </source>
</evidence>
<reference evidence="3" key="1">
    <citation type="journal article" date="2016" name="Proc. Natl. Acad. Sci. U.S.A.">
        <title>Lipid metabolic changes in an early divergent fungus govern the establishment of a mutualistic symbiosis with endobacteria.</title>
        <authorList>
            <person name="Lastovetsky O.A."/>
            <person name="Gaspar M.L."/>
            <person name="Mondo S.J."/>
            <person name="LaButti K.M."/>
            <person name="Sandor L."/>
            <person name="Grigoriev I.V."/>
            <person name="Henry S.A."/>
            <person name="Pawlowska T.E."/>
        </authorList>
    </citation>
    <scope>NUCLEOTIDE SEQUENCE [LARGE SCALE GENOMIC DNA]</scope>
    <source>
        <strain evidence="3">ATCC 52814</strain>
    </source>
</reference>
<dbReference type="SUPFAM" id="SSF54909">
    <property type="entry name" value="Dimeric alpha+beta barrel"/>
    <property type="match status" value="1"/>
</dbReference>
<dbReference type="VEuPathDB" id="FungiDB:BCV72DRAFT_292954"/>
<dbReference type="InterPro" id="IPR013097">
    <property type="entry name" value="Dabb"/>
</dbReference>
<dbReference type="InterPro" id="IPR044662">
    <property type="entry name" value="HS1/DABB1-like"/>
</dbReference>
<proteinExistence type="predicted"/>
<dbReference type="Gene3D" id="3.30.70.100">
    <property type="match status" value="1"/>
</dbReference>
<dbReference type="Proteomes" id="UP000242414">
    <property type="component" value="Unassembled WGS sequence"/>
</dbReference>
<dbReference type="PANTHER" id="PTHR33178">
    <property type="match status" value="1"/>
</dbReference>
<comment type="subunit">
    <text evidence="1">Homodimer.</text>
</comment>
<name>A0A1X0R125_RHIZD</name>
<dbReference type="PANTHER" id="PTHR33178:SF10">
    <property type="entry name" value="STRESS-RESPONSE A_B BARREL DOMAIN-CONTAINING PROTEIN"/>
    <property type="match status" value="1"/>
</dbReference>
<evidence type="ECO:0000259" key="2">
    <source>
        <dbReference type="PROSITE" id="PS51502"/>
    </source>
</evidence>
<evidence type="ECO:0000256" key="1">
    <source>
        <dbReference type="ARBA" id="ARBA00011738"/>
    </source>
</evidence>
<dbReference type="AlphaFoldDB" id="A0A1X0R125"/>
<dbReference type="InterPro" id="IPR011008">
    <property type="entry name" value="Dimeric_a/b-barrel"/>
</dbReference>
<organism evidence="3">
    <name type="scientific">Rhizopus microsporus var. microsporus</name>
    <dbReference type="NCBI Taxonomy" id="86635"/>
    <lineage>
        <taxon>Eukaryota</taxon>
        <taxon>Fungi</taxon>
        <taxon>Fungi incertae sedis</taxon>
        <taxon>Mucoromycota</taxon>
        <taxon>Mucoromycotina</taxon>
        <taxon>Mucoromycetes</taxon>
        <taxon>Mucorales</taxon>
        <taxon>Mucorineae</taxon>
        <taxon>Rhizopodaceae</taxon>
        <taxon>Rhizopus</taxon>
    </lineage>
</organism>
<protein>
    <submittedName>
        <fullName evidence="3">Dabb-domain-containing protein</fullName>
    </submittedName>
</protein>
<accession>A0A1X0R125</accession>
<dbReference type="EMBL" id="KV921939">
    <property type="protein sequence ID" value="ORE05696.1"/>
    <property type="molecule type" value="Genomic_DNA"/>
</dbReference>
<dbReference type="SMART" id="SM00886">
    <property type="entry name" value="Dabb"/>
    <property type="match status" value="1"/>
</dbReference>
<feature type="domain" description="Stress-response A/B barrel" evidence="2">
    <location>
        <begin position="4"/>
        <end position="96"/>
    </location>
</feature>
<dbReference type="Pfam" id="PF07876">
    <property type="entry name" value="Dabb"/>
    <property type="match status" value="1"/>
</dbReference>
<dbReference type="PROSITE" id="PS51502">
    <property type="entry name" value="S_R_A_B_BARREL"/>
    <property type="match status" value="1"/>
</dbReference>
<sequence>MTKVIHIVIVKFKPEVTEEVKERVGSEIRALKDKIPEIISATAGKNFTDRSQGFEYGWIVEVKDKNGLSGYNNHPAHLEFVSKNKPLIADLIAFDYEV</sequence>
<dbReference type="OrthoDB" id="42919at2759"/>
<gene>
    <name evidence="3" type="ORF">BCV72DRAFT_292954</name>
</gene>